<feature type="region of interest" description="Disordered" evidence="1">
    <location>
        <begin position="646"/>
        <end position="724"/>
    </location>
</feature>
<feature type="region of interest" description="Disordered" evidence="1">
    <location>
        <begin position="441"/>
        <end position="470"/>
    </location>
</feature>
<protein>
    <submittedName>
        <fullName evidence="2">Uncharacterized protein</fullName>
    </submittedName>
</protein>
<dbReference type="SUPFAM" id="SSF48592">
    <property type="entry name" value="GroEL equatorial domain-like"/>
    <property type="match status" value="1"/>
</dbReference>
<feature type="region of interest" description="Disordered" evidence="1">
    <location>
        <begin position="803"/>
        <end position="845"/>
    </location>
</feature>
<dbReference type="GO" id="GO:0051131">
    <property type="term" value="P:chaperone-mediated protein complex assembly"/>
    <property type="evidence" value="ECO:0007669"/>
    <property type="project" value="InterPro"/>
</dbReference>
<dbReference type="AlphaFoldDB" id="A0A835TGK4"/>
<reference evidence="2" key="1">
    <citation type="journal article" date="2020" name="bioRxiv">
        <title>Comparative genomics of Chlamydomonas.</title>
        <authorList>
            <person name="Craig R.J."/>
            <person name="Hasan A.R."/>
            <person name="Ness R.W."/>
            <person name="Keightley P.D."/>
        </authorList>
    </citation>
    <scope>NUCLEOTIDE SEQUENCE</scope>
    <source>
        <strain evidence="2">SAG 7.73</strain>
    </source>
</reference>
<feature type="compositionally biased region" description="Acidic residues" evidence="1">
    <location>
        <begin position="509"/>
        <end position="518"/>
    </location>
</feature>
<dbReference type="InterPro" id="IPR027410">
    <property type="entry name" value="TCP-1-like_intermed_sf"/>
</dbReference>
<dbReference type="Gene3D" id="3.30.260.10">
    <property type="entry name" value="TCP-1-like chaperonin intermediate domain"/>
    <property type="match status" value="1"/>
</dbReference>
<dbReference type="Pfam" id="PF00118">
    <property type="entry name" value="Cpn60_TCP1"/>
    <property type="match status" value="1"/>
</dbReference>
<evidence type="ECO:0000313" key="2">
    <source>
        <dbReference type="EMBL" id="KAG2437886.1"/>
    </source>
</evidence>
<dbReference type="PANTHER" id="PTHR14667:SF2">
    <property type="entry name" value="BARDET-BIEDL SYNDROME 10 PROTEIN"/>
    <property type="match status" value="1"/>
</dbReference>
<dbReference type="Gene3D" id="3.50.7.10">
    <property type="entry name" value="GroEL"/>
    <property type="match status" value="1"/>
</dbReference>
<dbReference type="OrthoDB" id="552564at2759"/>
<name>A0A835TGK4_CHLIN</name>
<dbReference type="PANTHER" id="PTHR14667">
    <property type="entry name" value="BARDET-BIEDL SYNDROME 10 PROTEIN"/>
    <property type="match status" value="1"/>
</dbReference>
<dbReference type="Gene3D" id="1.10.560.10">
    <property type="entry name" value="GroEL-like equatorial domain"/>
    <property type="match status" value="1"/>
</dbReference>
<dbReference type="InterPro" id="IPR002423">
    <property type="entry name" value="Cpn60/GroEL/TCP-1"/>
</dbReference>
<dbReference type="EMBL" id="JAEHOC010000010">
    <property type="protein sequence ID" value="KAG2437886.1"/>
    <property type="molecule type" value="Genomic_DNA"/>
</dbReference>
<dbReference type="InterPro" id="IPR042619">
    <property type="entry name" value="BBS10"/>
</dbReference>
<gene>
    <name evidence="2" type="ORF">HXX76_005503</name>
</gene>
<evidence type="ECO:0000256" key="1">
    <source>
        <dbReference type="SAM" id="MobiDB-lite"/>
    </source>
</evidence>
<dbReference type="InterPro" id="IPR027413">
    <property type="entry name" value="GROEL-like_equatorial_sf"/>
</dbReference>
<feature type="region of interest" description="Disordered" evidence="1">
    <location>
        <begin position="505"/>
        <end position="526"/>
    </location>
</feature>
<feature type="compositionally biased region" description="Basic and acidic residues" evidence="1">
    <location>
        <begin position="646"/>
        <end position="658"/>
    </location>
</feature>
<dbReference type="Proteomes" id="UP000650467">
    <property type="component" value="Unassembled WGS sequence"/>
</dbReference>
<dbReference type="InterPro" id="IPR027409">
    <property type="entry name" value="GroEL-like_apical_dom_sf"/>
</dbReference>
<feature type="compositionally biased region" description="Low complexity" evidence="1">
    <location>
        <begin position="692"/>
        <end position="711"/>
    </location>
</feature>
<proteinExistence type="predicted"/>
<evidence type="ECO:0000313" key="3">
    <source>
        <dbReference type="Proteomes" id="UP000650467"/>
    </source>
</evidence>
<dbReference type="GO" id="GO:0005524">
    <property type="term" value="F:ATP binding"/>
    <property type="evidence" value="ECO:0007669"/>
    <property type="project" value="InterPro"/>
</dbReference>
<accession>A0A835TGK4</accession>
<organism evidence="2 3">
    <name type="scientific">Chlamydomonas incerta</name>
    <dbReference type="NCBI Taxonomy" id="51695"/>
    <lineage>
        <taxon>Eukaryota</taxon>
        <taxon>Viridiplantae</taxon>
        <taxon>Chlorophyta</taxon>
        <taxon>core chlorophytes</taxon>
        <taxon>Chlorophyceae</taxon>
        <taxon>CS clade</taxon>
        <taxon>Chlamydomonadales</taxon>
        <taxon>Chlamydomonadaceae</taxon>
        <taxon>Chlamydomonas</taxon>
    </lineage>
</organism>
<sequence length="845" mass="84191">MAHLGAALASLARVEHVVAETFGPHGPDQLLTDEANQATITNDGSVILSCAAPEDPLAALLLKLITDSCSATGDGCKRLLAMVLAGLRQFLRSGLHPLTFQAALAAQVLECVVPSAVLHVPLAPSYESEAAEAVRALIATHLGAKLGGAAAAAHLGQCLQELVLLQLEAAARAGISAAQALAGLSADPPLVRLPGAAPDQSRVMPGLVLREGPFGSGALPAMAALERGPVPFLALTCPLEGETIGIADTSSAKAAAGKMTSAMAAGQAVAAEGDQQRQQPAVAVLVTTAAEREQAQFELVAQLRRRLTAVASRGAKLLLLCGRPPDQAAQLCAEQGLVLVAGLEEQEVAQACAVGGTVPLARAGLAELAAAPMGWAAAARVIGLGGRRALLLEFDAAASASAQVARSLLVCGPTEAAVRQSARGLTRCLVSLSAAVGTMARPPAQSAAHEAAGGGTPGRQQEDEGPEGEDADTVECLVFVAGGGGFEGLLELQLRELLAVATRGPDAAAGEEEDEDEAAMGRGGEAAAAGQQAAAVQLSPAEAAAVGEAAAEEAASLSQLAGSLRVLHAMAAAVPLSLAGGRVGASGSGSEPTAINRRRQREALLQVHALRRAQAAALRHGLVSTGGLVVPAAAFSHCGRALRRTRAEAGHPAADRRPPGAADTSGPGDGQVGRSGMPTGEGEGREEGGAGRASASARGAEVAPAESGASRSGDRSGAGGDDGGVQWRPLLGGYDFAAADAVSHGVLEPAAVAAGLWSAAVEVLVQVLRIDGGALSAVRCSRSGGGGPRLQVAGAAPAAARARVRRGGRFGRAGGGDGGHRRSDSSSASSRNGRESGYSDSSSDD</sequence>
<keyword evidence="3" id="KW-1185">Reference proteome</keyword>
<comment type="caution">
    <text evidence="2">The sequence shown here is derived from an EMBL/GenBank/DDBJ whole genome shotgun (WGS) entry which is preliminary data.</text>
</comment>